<dbReference type="EMBL" id="MN740788">
    <property type="protein sequence ID" value="QHU11679.1"/>
    <property type="molecule type" value="Genomic_DNA"/>
</dbReference>
<dbReference type="InterPro" id="IPR036610">
    <property type="entry name" value="PEBP-like_sf"/>
</dbReference>
<evidence type="ECO:0008006" key="2">
    <source>
        <dbReference type="Google" id="ProtNLM"/>
    </source>
</evidence>
<organism evidence="1">
    <name type="scientific">viral metagenome</name>
    <dbReference type="NCBI Taxonomy" id="1070528"/>
    <lineage>
        <taxon>unclassified sequences</taxon>
        <taxon>metagenomes</taxon>
        <taxon>organismal metagenomes</taxon>
    </lineage>
</organism>
<dbReference type="InterPro" id="IPR008914">
    <property type="entry name" value="PEBP"/>
</dbReference>
<dbReference type="CDD" id="cd00866">
    <property type="entry name" value="PEBP_euk"/>
    <property type="match status" value="1"/>
</dbReference>
<dbReference type="SUPFAM" id="SSF49777">
    <property type="entry name" value="PEBP-like"/>
    <property type="match status" value="1"/>
</dbReference>
<evidence type="ECO:0000313" key="1">
    <source>
        <dbReference type="EMBL" id="QHU11679.1"/>
    </source>
</evidence>
<protein>
    <recommendedName>
        <fullName evidence="2">Phosphatidylethanolamine-binding protein</fullName>
    </recommendedName>
</protein>
<sequence length="138" mass="16099">MRIQYLTHRIHNNIYLTPSQTASAPQVTFKPDRYHYYYTLVLFDPNAVGGNRIHWLVINIPGNDIHQGEVLFSYDGPHPPKGTGIHHYCFLLLLQLAGRMILPRPPFSTRYLSMKQLYEALRSPLFLVDRQYFTSSYS</sequence>
<dbReference type="Pfam" id="PF01161">
    <property type="entry name" value="PBP"/>
    <property type="match status" value="1"/>
</dbReference>
<proteinExistence type="predicted"/>
<dbReference type="PANTHER" id="PTHR11362">
    <property type="entry name" value="PHOSPHATIDYLETHANOLAMINE-BINDING PROTEIN"/>
    <property type="match status" value="1"/>
</dbReference>
<name>A0A6C0K1R9_9ZZZZ</name>
<dbReference type="AlphaFoldDB" id="A0A6C0K1R9"/>
<dbReference type="Gene3D" id="3.90.280.10">
    <property type="entry name" value="PEBP-like"/>
    <property type="match status" value="1"/>
</dbReference>
<dbReference type="PANTHER" id="PTHR11362:SF82">
    <property type="entry name" value="PHOSPHATIDYLETHANOLAMINE-BINDING PROTEIN 4"/>
    <property type="match status" value="1"/>
</dbReference>
<accession>A0A6C0K1R9</accession>
<reference evidence="1" key="1">
    <citation type="journal article" date="2020" name="Nature">
        <title>Giant virus diversity and host interactions through global metagenomics.</title>
        <authorList>
            <person name="Schulz F."/>
            <person name="Roux S."/>
            <person name="Paez-Espino D."/>
            <person name="Jungbluth S."/>
            <person name="Walsh D.A."/>
            <person name="Denef V.J."/>
            <person name="McMahon K.D."/>
            <person name="Konstantinidis K.T."/>
            <person name="Eloe-Fadrosh E.A."/>
            <person name="Kyrpides N.C."/>
            <person name="Woyke T."/>
        </authorList>
    </citation>
    <scope>NUCLEOTIDE SEQUENCE</scope>
    <source>
        <strain evidence="1">GVMAG-S-1101169-75</strain>
    </source>
</reference>
<dbReference type="InterPro" id="IPR035810">
    <property type="entry name" value="PEBP_euk"/>
</dbReference>